<dbReference type="EMBL" id="LR593886">
    <property type="protein sequence ID" value="VTR94290.1"/>
    <property type="molecule type" value="Genomic_DNA"/>
</dbReference>
<evidence type="ECO:0000313" key="4">
    <source>
        <dbReference type="Proteomes" id="UP000464178"/>
    </source>
</evidence>
<feature type="transmembrane region" description="Helical" evidence="2">
    <location>
        <begin position="106"/>
        <end position="128"/>
    </location>
</feature>
<keyword evidence="2" id="KW-0812">Transmembrane</keyword>
<keyword evidence="2" id="KW-1133">Transmembrane helix</keyword>
<proteinExistence type="predicted"/>
<dbReference type="Proteomes" id="UP000464178">
    <property type="component" value="Chromosome"/>
</dbReference>
<keyword evidence="2" id="KW-0472">Membrane</keyword>
<evidence type="ECO:0000313" key="3">
    <source>
        <dbReference type="EMBL" id="VTR94290.1"/>
    </source>
</evidence>
<dbReference type="RefSeq" id="WP_162668851.1">
    <property type="nucleotide sequence ID" value="NZ_LR593886.1"/>
</dbReference>
<feature type="region of interest" description="Disordered" evidence="1">
    <location>
        <begin position="165"/>
        <end position="223"/>
    </location>
</feature>
<protein>
    <recommendedName>
        <fullName evidence="5">Transmembrane protein</fullName>
    </recommendedName>
</protein>
<sequence>MLPIPIVWTNYTFITSGRVLKLVPCENCSTEYVYLLEREGEGSGTSFYLMNEGGAQADAVSSAKDALNQYLENDFDPIPCPVCGHYQRHMHPKLYVPAAWLQGAQLAILAASVVCAVVAMYCTFTYLLRFSNQLLWRMLAAWVVLAVFGFLGARLRVLERSRAHRYDPNTGDPQPRIAMGRSRASTRAEFEAQQRKRTGSRALPWVTHNPGRADATGPEPTGE</sequence>
<evidence type="ECO:0000256" key="1">
    <source>
        <dbReference type="SAM" id="MobiDB-lite"/>
    </source>
</evidence>
<evidence type="ECO:0000256" key="2">
    <source>
        <dbReference type="SAM" id="Phobius"/>
    </source>
</evidence>
<accession>A0A6P2D4F5</accession>
<dbReference type="KEGG" id="gms:SOIL9_34240"/>
<organism evidence="3 4">
    <name type="scientific">Gemmata massiliana</name>
    <dbReference type="NCBI Taxonomy" id="1210884"/>
    <lineage>
        <taxon>Bacteria</taxon>
        <taxon>Pseudomonadati</taxon>
        <taxon>Planctomycetota</taxon>
        <taxon>Planctomycetia</taxon>
        <taxon>Gemmatales</taxon>
        <taxon>Gemmataceae</taxon>
        <taxon>Gemmata</taxon>
    </lineage>
</organism>
<feature type="transmembrane region" description="Helical" evidence="2">
    <location>
        <begin position="134"/>
        <end position="155"/>
    </location>
</feature>
<keyword evidence="4" id="KW-1185">Reference proteome</keyword>
<gene>
    <name evidence="3" type="ORF">SOIL9_34240</name>
</gene>
<name>A0A6P2D4F5_9BACT</name>
<evidence type="ECO:0008006" key="5">
    <source>
        <dbReference type="Google" id="ProtNLM"/>
    </source>
</evidence>
<dbReference type="AlphaFoldDB" id="A0A6P2D4F5"/>
<reference evidence="3 4" key="1">
    <citation type="submission" date="2019-05" db="EMBL/GenBank/DDBJ databases">
        <authorList>
            <consortium name="Science for Life Laboratories"/>
        </authorList>
    </citation>
    <scope>NUCLEOTIDE SEQUENCE [LARGE SCALE GENOMIC DNA]</scope>
    <source>
        <strain evidence="3">Soil9</strain>
    </source>
</reference>